<feature type="region of interest" description="Disordered" evidence="1">
    <location>
        <begin position="61"/>
        <end position="90"/>
    </location>
</feature>
<reference evidence="2" key="1">
    <citation type="journal article" date="2008" name="Nature">
        <title>The amphioxus genome and the evolution of the chordate karyotype.</title>
        <authorList>
            <consortium name="US DOE Joint Genome Institute (JGI-PGF)"/>
            <person name="Putnam N.H."/>
            <person name="Butts T."/>
            <person name="Ferrier D.E.K."/>
            <person name="Furlong R.F."/>
            <person name="Hellsten U."/>
            <person name="Kawashima T."/>
            <person name="Robinson-Rechavi M."/>
            <person name="Shoguchi E."/>
            <person name="Terry A."/>
            <person name="Yu J.-K."/>
            <person name="Benito-Gutierrez E.L."/>
            <person name="Dubchak I."/>
            <person name="Garcia-Fernandez J."/>
            <person name="Gibson-Brown J.J."/>
            <person name="Grigoriev I.V."/>
            <person name="Horton A.C."/>
            <person name="de Jong P.J."/>
            <person name="Jurka J."/>
            <person name="Kapitonov V.V."/>
            <person name="Kohara Y."/>
            <person name="Kuroki Y."/>
            <person name="Lindquist E."/>
            <person name="Lucas S."/>
            <person name="Osoegawa K."/>
            <person name="Pennacchio L.A."/>
            <person name="Salamov A.A."/>
            <person name="Satou Y."/>
            <person name="Sauka-Spengler T."/>
            <person name="Schmutz J."/>
            <person name="Shin-I T."/>
            <person name="Toyoda A."/>
            <person name="Bronner-Fraser M."/>
            <person name="Fujiyama A."/>
            <person name="Holland L.Z."/>
            <person name="Holland P.W.H."/>
            <person name="Satoh N."/>
            <person name="Rokhsar D.S."/>
        </authorList>
    </citation>
    <scope>NUCLEOTIDE SEQUENCE [LARGE SCALE GENOMIC DNA]</scope>
    <source>
        <strain evidence="2">S238N-H82</strain>
        <tissue evidence="2">Testes</tissue>
    </source>
</reference>
<accession>C3ZBH8</accession>
<feature type="compositionally biased region" description="Basic and acidic residues" evidence="1">
    <location>
        <begin position="194"/>
        <end position="207"/>
    </location>
</feature>
<dbReference type="InParanoid" id="C3ZBH8"/>
<proteinExistence type="predicted"/>
<name>C3ZBH8_BRAFL</name>
<protein>
    <submittedName>
        <fullName evidence="2">Uncharacterized protein</fullName>
    </submittedName>
</protein>
<sequence length="217" mass="23450">MPLDFPVNERRAATPLEDFTKHGVNDDQCETWTPGRVLARPDGSRSVAGTRATATPALSITGSRHPEQADSAGCDRVRGSSRSCRGKSHAPSQTDFAKLFGVVDPHQEGVITLGDGKTLKLEILAALKTNIFGGELMQRVCLGRGINSALTPHGKVSRRLVAVATGAVGARHPWQPVTPHVVRLEASQWQDDKLADYGRHPDKERARSTAPRHMALT</sequence>
<evidence type="ECO:0000313" key="2">
    <source>
        <dbReference type="EMBL" id="EEN50215.1"/>
    </source>
</evidence>
<evidence type="ECO:0000256" key="1">
    <source>
        <dbReference type="SAM" id="MobiDB-lite"/>
    </source>
</evidence>
<feature type="compositionally biased region" description="Basic and acidic residues" evidence="1">
    <location>
        <begin position="64"/>
        <end position="78"/>
    </location>
</feature>
<dbReference type="AlphaFoldDB" id="C3ZBH8"/>
<dbReference type="EMBL" id="GG666603">
    <property type="protein sequence ID" value="EEN50215.1"/>
    <property type="molecule type" value="Genomic_DNA"/>
</dbReference>
<feature type="region of interest" description="Disordered" evidence="1">
    <location>
        <begin position="194"/>
        <end position="217"/>
    </location>
</feature>
<gene>
    <name evidence="2" type="ORF">BRAFLDRAFT_65053</name>
</gene>
<organism>
    <name type="scientific">Branchiostoma floridae</name>
    <name type="common">Florida lancelet</name>
    <name type="synonym">Amphioxus</name>
    <dbReference type="NCBI Taxonomy" id="7739"/>
    <lineage>
        <taxon>Eukaryota</taxon>
        <taxon>Metazoa</taxon>
        <taxon>Chordata</taxon>
        <taxon>Cephalochordata</taxon>
        <taxon>Leptocardii</taxon>
        <taxon>Amphioxiformes</taxon>
        <taxon>Branchiostomatidae</taxon>
        <taxon>Branchiostoma</taxon>
    </lineage>
</organism>